<organism evidence="1">
    <name type="scientific">Nonomuraea gerenzanensis</name>
    <dbReference type="NCBI Taxonomy" id="93944"/>
    <lineage>
        <taxon>Bacteria</taxon>
        <taxon>Bacillati</taxon>
        <taxon>Actinomycetota</taxon>
        <taxon>Actinomycetes</taxon>
        <taxon>Streptosporangiales</taxon>
        <taxon>Streptosporangiaceae</taxon>
        <taxon>Nonomuraea</taxon>
    </lineage>
</organism>
<proteinExistence type="predicted"/>
<reference evidence="1" key="1">
    <citation type="submission" date="2016-04" db="EMBL/GenBank/DDBJ databases">
        <authorList>
            <person name="Evans L.H."/>
            <person name="Alamgir A."/>
            <person name="Owens N."/>
            <person name="Weber N.D."/>
            <person name="Virtaneva K."/>
            <person name="Barbian K."/>
            <person name="Babar A."/>
            <person name="Rosenke K."/>
        </authorList>
    </citation>
    <scope>NUCLEOTIDE SEQUENCE</scope>
    <source>
        <strain evidence="1">Nono1</strain>
    </source>
</reference>
<evidence type="ECO:0000313" key="1">
    <source>
        <dbReference type="EMBL" id="SBO92667.1"/>
    </source>
</evidence>
<accession>A0A1M4E1F9</accession>
<dbReference type="EMBL" id="LT559118">
    <property type="protein sequence ID" value="SBO92667.1"/>
    <property type="molecule type" value="Genomic_DNA"/>
</dbReference>
<dbReference type="AlphaFoldDB" id="A0A1M4E1F9"/>
<sequence>MRHEELPGVSFGSSLPLLGCVANDRPGGLVISAVRCGVPGMLIEFGEQVLVRPVEHRQLRRVVLHRLEFPRPRLLIDETQLRRAEPEAVRQFSQVLGIRRVREILPESQRNTSLACGEQRGIPRGLVVGVFPDGHTGENERRIALRDHGLDVLPDRGDQVVVVRRRLLADHRAFVVVQQPLAIR</sequence>
<name>A0A1M4E1F9_9ACTN</name>
<protein>
    <submittedName>
        <fullName evidence="1">Uncharacterized protein</fullName>
    </submittedName>
</protein>
<gene>
    <name evidence="1" type="ORF">BN4615_P2181</name>
</gene>